<accession>A0A212JDH9</accession>
<reference evidence="2" key="1">
    <citation type="submission" date="2016-04" db="EMBL/GenBank/DDBJ databases">
        <authorList>
            <person name="Evans L.H."/>
            <person name="Alamgir A."/>
            <person name="Owens N."/>
            <person name="Weber N.D."/>
            <person name="Virtaneva K."/>
            <person name="Barbian K."/>
            <person name="Babar A."/>
            <person name="Rosenke K."/>
        </authorList>
    </citation>
    <scope>NUCLEOTIDE SEQUENCE</scope>
    <source>
        <strain evidence="2">86-1</strain>
    </source>
</reference>
<keyword evidence="1" id="KW-0472">Membrane</keyword>
<keyword evidence="1" id="KW-1133">Transmembrane helix</keyword>
<proteinExistence type="predicted"/>
<feature type="transmembrane region" description="Helical" evidence="1">
    <location>
        <begin position="45"/>
        <end position="63"/>
    </location>
</feature>
<sequence>MKRLRVFITQNKSVFFAMFIGLILGYLYWYFWGCYWGAYPMSSECWVDCVLGFLFGGFVVCIIEDSHD</sequence>
<dbReference type="AlphaFoldDB" id="A0A212JDH9"/>
<protein>
    <submittedName>
        <fullName evidence="2">Uncharacterized protein</fullName>
    </submittedName>
</protein>
<dbReference type="EMBL" id="FLUM01000001">
    <property type="protein sequence ID" value="SBV97458.1"/>
    <property type="molecule type" value="Genomic_DNA"/>
</dbReference>
<keyword evidence="1" id="KW-0812">Transmembrane</keyword>
<gene>
    <name evidence="2" type="ORF">KL86DYS1_11915</name>
</gene>
<evidence type="ECO:0000256" key="1">
    <source>
        <dbReference type="SAM" id="Phobius"/>
    </source>
</evidence>
<evidence type="ECO:0000313" key="2">
    <source>
        <dbReference type="EMBL" id="SBV97458.1"/>
    </source>
</evidence>
<feature type="transmembrane region" description="Helical" evidence="1">
    <location>
        <begin position="12"/>
        <end position="33"/>
    </location>
</feature>
<organism evidence="2">
    <name type="scientific">uncultured Dysgonomonas sp</name>
    <dbReference type="NCBI Taxonomy" id="206096"/>
    <lineage>
        <taxon>Bacteria</taxon>
        <taxon>Pseudomonadati</taxon>
        <taxon>Bacteroidota</taxon>
        <taxon>Bacteroidia</taxon>
        <taxon>Bacteroidales</taxon>
        <taxon>Dysgonomonadaceae</taxon>
        <taxon>Dysgonomonas</taxon>
        <taxon>environmental samples</taxon>
    </lineage>
</organism>
<name>A0A212JDH9_9BACT</name>